<dbReference type="Proteomes" id="UP000297946">
    <property type="component" value="Unassembled WGS sequence"/>
</dbReference>
<sequence length="131" mass="14565">MGNVSSNRYDVFPAGSYTIGDEWHVVDEQIDLGVTAPDCLNCGGSNSCYDTGPFFTSNCPGCGPGYTQTLHLGLCWTGGTTFVQCCWSTCCINSCNTCHVPSWFTKYKVYKYQFLNWVLVNEYTVPGQFWS</sequence>
<dbReference type="AlphaFoldDB" id="A0A5R2ASQ5"/>
<reference evidence="1 2" key="1">
    <citation type="journal article" date="2019" name="PLoS Negl. Trop. Dis.">
        <title>Revisiting the worldwide diversity of Leptospira species in the environment.</title>
        <authorList>
            <person name="Vincent A.T."/>
            <person name="Schiettekatte O."/>
            <person name="Bourhy P."/>
            <person name="Veyrier F.J."/>
            <person name="Picardeau M."/>
        </authorList>
    </citation>
    <scope>NUCLEOTIDE SEQUENCE [LARGE SCALE GENOMIC DNA]</scope>
    <source>
        <strain evidence="1 2">SSW18</strain>
    </source>
</reference>
<organism evidence="1 2">
    <name type="scientific">Leptospira langatensis</name>
    <dbReference type="NCBI Taxonomy" id="2484983"/>
    <lineage>
        <taxon>Bacteria</taxon>
        <taxon>Pseudomonadati</taxon>
        <taxon>Spirochaetota</taxon>
        <taxon>Spirochaetia</taxon>
        <taxon>Leptospirales</taxon>
        <taxon>Leptospiraceae</taxon>
        <taxon>Leptospira</taxon>
    </lineage>
</organism>
<evidence type="ECO:0000313" key="2">
    <source>
        <dbReference type="Proteomes" id="UP000297946"/>
    </source>
</evidence>
<accession>A0A5R2ASQ5</accession>
<dbReference type="EMBL" id="RQER01000008">
    <property type="protein sequence ID" value="TGJ99838.1"/>
    <property type="molecule type" value="Genomic_DNA"/>
</dbReference>
<proteinExistence type="predicted"/>
<protein>
    <submittedName>
        <fullName evidence="1">Uncharacterized protein</fullName>
    </submittedName>
</protein>
<gene>
    <name evidence="1" type="ORF">EHO57_13840</name>
</gene>
<evidence type="ECO:0000313" key="1">
    <source>
        <dbReference type="EMBL" id="TGJ99838.1"/>
    </source>
</evidence>
<comment type="caution">
    <text evidence="1">The sequence shown here is derived from an EMBL/GenBank/DDBJ whole genome shotgun (WGS) entry which is preliminary data.</text>
</comment>
<name>A0A5R2ASQ5_9LEPT</name>